<evidence type="ECO:0000256" key="9">
    <source>
        <dbReference type="ARBA" id="ARBA00031694"/>
    </source>
</evidence>
<protein>
    <recommendedName>
        <fullName evidence="3">Centrosomal protein POC5</fullName>
    </recommendedName>
    <alternativeName>
        <fullName evidence="9">Protein of centriole 5</fullName>
    </alternativeName>
</protein>
<comment type="similarity">
    <text evidence="2">Belongs to the POC5 family.</text>
</comment>
<comment type="subcellular location">
    <subcellularLocation>
        <location evidence="1">Cytoplasm</location>
        <location evidence="1">Cytoskeleton</location>
        <location evidence="1">Microtubule organizing center</location>
        <location evidence="1">Centrosome</location>
        <location evidence="1">Centriole</location>
    </subcellularLocation>
</comment>
<dbReference type="AlphaFoldDB" id="A0A3B3R0L2"/>
<evidence type="ECO:0000256" key="6">
    <source>
        <dbReference type="ARBA" id="ARBA00023054"/>
    </source>
</evidence>
<dbReference type="PANTHER" id="PTHR28618:SF1">
    <property type="entry name" value="CENTROSOMAL PROTEIN POC5"/>
    <property type="match status" value="1"/>
</dbReference>
<feature type="coiled-coil region" evidence="11">
    <location>
        <begin position="287"/>
        <end position="321"/>
    </location>
</feature>
<dbReference type="GO" id="GO:0005814">
    <property type="term" value="C:centriole"/>
    <property type="evidence" value="ECO:0007669"/>
    <property type="project" value="UniProtKB-SubCell"/>
</dbReference>
<dbReference type="Ensembl" id="ENSPKIT00000023377.1">
    <property type="protein sequence ID" value="ENSPKIP00000011435.1"/>
    <property type="gene ID" value="ENSPKIG00000018516.1"/>
</dbReference>
<keyword evidence="4" id="KW-0963">Cytoplasm</keyword>
<dbReference type="PANTHER" id="PTHR28618">
    <property type="entry name" value="CENTROSOMAL PROTEIN POC5"/>
    <property type="match status" value="1"/>
</dbReference>
<accession>A0A3B3R0L2</accession>
<keyword evidence="8" id="KW-0131">Cell cycle</keyword>
<evidence type="ECO:0000313" key="13">
    <source>
        <dbReference type="Ensembl" id="ENSPKIP00000011435.1"/>
    </source>
</evidence>
<evidence type="ECO:0000256" key="7">
    <source>
        <dbReference type="ARBA" id="ARBA00023212"/>
    </source>
</evidence>
<dbReference type="Proteomes" id="UP000261540">
    <property type="component" value="Unplaced"/>
</dbReference>
<evidence type="ECO:0000256" key="10">
    <source>
        <dbReference type="ARBA" id="ARBA00049959"/>
    </source>
</evidence>
<keyword evidence="7" id="KW-0206">Cytoskeleton</keyword>
<evidence type="ECO:0000313" key="14">
    <source>
        <dbReference type="Proteomes" id="UP000261540"/>
    </source>
</evidence>
<reference evidence="13" key="2">
    <citation type="submission" date="2025-09" db="UniProtKB">
        <authorList>
            <consortium name="Ensembl"/>
        </authorList>
    </citation>
    <scope>IDENTIFICATION</scope>
</reference>
<keyword evidence="5" id="KW-0677">Repeat</keyword>
<dbReference type="GO" id="GO:0042462">
    <property type="term" value="P:eye photoreceptor cell development"/>
    <property type="evidence" value="ECO:0007669"/>
    <property type="project" value="TreeGrafter"/>
</dbReference>
<evidence type="ECO:0000256" key="12">
    <source>
        <dbReference type="SAM" id="MobiDB-lite"/>
    </source>
</evidence>
<keyword evidence="6 11" id="KW-0175">Coiled coil</keyword>
<evidence type="ECO:0000256" key="3">
    <source>
        <dbReference type="ARBA" id="ARBA00014910"/>
    </source>
</evidence>
<feature type="compositionally biased region" description="Polar residues" evidence="12">
    <location>
        <begin position="360"/>
        <end position="369"/>
    </location>
</feature>
<feature type="region of interest" description="Disordered" evidence="12">
    <location>
        <begin position="505"/>
        <end position="541"/>
    </location>
</feature>
<name>A0A3B3R0L2_9TELE</name>
<reference evidence="13" key="1">
    <citation type="submission" date="2025-08" db="UniProtKB">
        <authorList>
            <consortium name="Ensembl"/>
        </authorList>
    </citation>
    <scope>IDENTIFICATION</scope>
</reference>
<sequence length="541" mass="59508">MSSDEAEGSSPVLPKDSDGGSSVSSALQDEYEELLRYAVVTPKFEVDPARQPRHASQAPADGRIAGLMDATRSRPLVASAEEMPIRASVVSAVDLEEVHSEPESSGSSIPEPGVTAVTEMFVSEEQLSRMEQVLDTWSDNLKVHVMAELRKWKLVFMEQHRLELKRERQRHAAQVARLSAQTDSLKELLRTYETSNQRKDEVISNLSHSLERQRERLELMRTFTHWRLQHLEAKEEAHAAKVAEQHYLLQLKRKVWAAWRSPIQARWKQHVERACQARAEAVCAQLSANHEAQLAQCTEELEEARGEIRRLHAERERFEESMKKAFMRGVCALNMEAMSVFQGAEARPDHDLQPAPDAPRSSSSVCFQPQPNPPARSSPVHFESATPPSLAHDDADPASQFMSQSGSGAGPFRSVEGFPSTTSVSTVLPPGGAAATHKQPGTRVVTSAQQKAAKTITARITGRPDLRGRASRVAGSLQVMGVDPPMSSVIVERHHPVTQLTVSQATAAKFPRSSQGSAGGRGPAHHGRAPTSQIHSIKLVE</sequence>
<evidence type="ECO:0000256" key="2">
    <source>
        <dbReference type="ARBA" id="ARBA00010411"/>
    </source>
</evidence>
<comment type="function">
    <text evidence="10">Essential for the assembly of the distal half of centrioles, required for centriole elongation. Acts as a negative regulator of centriole elongation.</text>
</comment>
<dbReference type="GeneTree" id="ENSGT00940000164571"/>
<proteinExistence type="inferred from homology"/>
<evidence type="ECO:0000256" key="5">
    <source>
        <dbReference type="ARBA" id="ARBA00022737"/>
    </source>
</evidence>
<evidence type="ECO:0000256" key="1">
    <source>
        <dbReference type="ARBA" id="ARBA00004114"/>
    </source>
</evidence>
<dbReference type="InterPro" id="IPR033351">
    <property type="entry name" value="POC5"/>
</dbReference>
<feature type="region of interest" description="Disordered" evidence="12">
    <location>
        <begin position="1"/>
        <end position="27"/>
    </location>
</feature>
<feature type="compositionally biased region" description="Polar residues" evidence="12">
    <location>
        <begin position="505"/>
        <end position="516"/>
    </location>
</feature>
<feature type="region of interest" description="Disordered" evidence="12">
    <location>
        <begin position="347"/>
        <end position="444"/>
    </location>
</feature>
<organism evidence="13 14">
    <name type="scientific">Paramormyrops kingsleyae</name>
    <dbReference type="NCBI Taxonomy" id="1676925"/>
    <lineage>
        <taxon>Eukaryota</taxon>
        <taxon>Metazoa</taxon>
        <taxon>Chordata</taxon>
        <taxon>Craniata</taxon>
        <taxon>Vertebrata</taxon>
        <taxon>Euteleostomi</taxon>
        <taxon>Actinopterygii</taxon>
        <taxon>Neopterygii</taxon>
        <taxon>Teleostei</taxon>
        <taxon>Osteoglossocephala</taxon>
        <taxon>Osteoglossomorpha</taxon>
        <taxon>Osteoglossiformes</taxon>
        <taxon>Mormyridae</taxon>
        <taxon>Paramormyrops</taxon>
    </lineage>
</organism>
<evidence type="ECO:0000256" key="4">
    <source>
        <dbReference type="ARBA" id="ARBA00022490"/>
    </source>
</evidence>
<dbReference type="GO" id="GO:0032391">
    <property type="term" value="C:photoreceptor connecting cilium"/>
    <property type="evidence" value="ECO:0007669"/>
    <property type="project" value="TreeGrafter"/>
</dbReference>
<evidence type="ECO:0000256" key="11">
    <source>
        <dbReference type="SAM" id="Coils"/>
    </source>
</evidence>
<keyword evidence="14" id="KW-1185">Reference proteome</keyword>
<evidence type="ECO:0000256" key="8">
    <source>
        <dbReference type="ARBA" id="ARBA00023306"/>
    </source>
</evidence>